<dbReference type="EMBL" id="CAJOBC010089467">
    <property type="protein sequence ID" value="CAF4380781.1"/>
    <property type="molecule type" value="Genomic_DNA"/>
</dbReference>
<evidence type="ECO:0000313" key="5">
    <source>
        <dbReference type="Proteomes" id="UP000663829"/>
    </source>
</evidence>
<dbReference type="AlphaFoldDB" id="A0A815UJ84"/>
<evidence type="ECO:0008006" key="6">
    <source>
        <dbReference type="Google" id="ProtNLM"/>
    </source>
</evidence>
<organism evidence="1 5">
    <name type="scientific">Didymodactylos carnosus</name>
    <dbReference type="NCBI Taxonomy" id="1234261"/>
    <lineage>
        <taxon>Eukaryota</taxon>
        <taxon>Metazoa</taxon>
        <taxon>Spiralia</taxon>
        <taxon>Gnathifera</taxon>
        <taxon>Rotifera</taxon>
        <taxon>Eurotatoria</taxon>
        <taxon>Bdelloidea</taxon>
        <taxon>Philodinida</taxon>
        <taxon>Philodinidae</taxon>
        <taxon>Didymodactylos</taxon>
    </lineage>
</organism>
<proteinExistence type="predicted"/>
<dbReference type="Proteomes" id="UP000681722">
    <property type="component" value="Unassembled WGS sequence"/>
</dbReference>
<name>A0A815UJ84_9BILA</name>
<reference evidence="1" key="1">
    <citation type="submission" date="2021-02" db="EMBL/GenBank/DDBJ databases">
        <authorList>
            <person name="Nowell W R."/>
        </authorList>
    </citation>
    <scope>NUCLEOTIDE SEQUENCE</scope>
</reference>
<dbReference type="EMBL" id="CAJNOQ010023913">
    <property type="protein sequence ID" value="CAF1521519.1"/>
    <property type="molecule type" value="Genomic_DNA"/>
</dbReference>
<dbReference type="SUPFAM" id="SSF54403">
    <property type="entry name" value="Cystatin/monellin"/>
    <property type="match status" value="1"/>
</dbReference>
<keyword evidence="5" id="KW-1185">Reference proteome</keyword>
<evidence type="ECO:0000313" key="2">
    <source>
        <dbReference type="EMBL" id="CAF1583526.1"/>
    </source>
</evidence>
<dbReference type="Gene3D" id="3.10.450.10">
    <property type="match status" value="1"/>
</dbReference>
<evidence type="ECO:0000313" key="4">
    <source>
        <dbReference type="EMBL" id="CAF4383872.1"/>
    </source>
</evidence>
<dbReference type="InterPro" id="IPR046350">
    <property type="entry name" value="Cystatin_sf"/>
</dbReference>
<evidence type="ECO:0000313" key="1">
    <source>
        <dbReference type="EMBL" id="CAF1521519.1"/>
    </source>
</evidence>
<dbReference type="EMBL" id="CAJNOK010046456">
    <property type="protein sequence ID" value="CAF1583526.1"/>
    <property type="molecule type" value="Genomic_DNA"/>
</dbReference>
<comment type="caution">
    <text evidence="1">The sequence shown here is derived from an EMBL/GenBank/DDBJ whole genome shotgun (WGS) entry which is preliminary data.</text>
</comment>
<dbReference type="EMBL" id="CAJOBA010069626">
    <property type="protein sequence ID" value="CAF4383872.1"/>
    <property type="molecule type" value="Genomic_DNA"/>
</dbReference>
<accession>A0A815UJ84</accession>
<sequence>MSNFTDINPAPQQAETVQVQANFKEPRICGGVSQFGDVDQDAEEIYNKHKNYIDEKIRSKFNLDADVKLADKPASVARQCVAGINYYFRVQLPDSKKFATVKIFQGIGNNKTVEDQNVDVRETLSDDAIADVHGHS</sequence>
<protein>
    <recommendedName>
        <fullName evidence="6">Cystatin domain-containing protein</fullName>
    </recommendedName>
</protein>
<dbReference type="Proteomes" id="UP000663829">
    <property type="component" value="Unassembled WGS sequence"/>
</dbReference>
<dbReference type="Proteomes" id="UP000677228">
    <property type="component" value="Unassembled WGS sequence"/>
</dbReference>
<gene>
    <name evidence="1" type="ORF">GPM918_LOCUS37574</name>
    <name evidence="2" type="ORF">OVA965_LOCUS41111</name>
    <name evidence="3" type="ORF">SRO942_LOCUS38344</name>
    <name evidence="4" type="ORF">TMI583_LOCUS42682</name>
</gene>
<evidence type="ECO:0000313" key="3">
    <source>
        <dbReference type="EMBL" id="CAF4380781.1"/>
    </source>
</evidence>
<dbReference type="Proteomes" id="UP000682733">
    <property type="component" value="Unassembled WGS sequence"/>
</dbReference>